<evidence type="ECO:0000313" key="3">
    <source>
        <dbReference type="Proteomes" id="UP000634476"/>
    </source>
</evidence>
<feature type="signal peptide" evidence="1">
    <location>
        <begin position="1"/>
        <end position="28"/>
    </location>
</feature>
<keyword evidence="3" id="KW-1185">Reference proteome</keyword>
<sequence length="138" mass="13889">MRPLQRRTLAFAASALAAALLTTGCSELQQVSEGVDKAQQCIQAAGIVTETMSKVAGLINDPAAMEQALNDGAAKLGDLADKAANTSLKEAADNVSSSLDSLNVNNANEAVDAAQKVASDGVQWVEELTNACGGGGGG</sequence>
<dbReference type="Proteomes" id="UP000634476">
    <property type="component" value="Unassembled WGS sequence"/>
</dbReference>
<dbReference type="PROSITE" id="PS51257">
    <property type="entry name" value="PROKAR_LIPOPROTEIN"/>
    <property type="match status" value="1"/>
</dbReference>
<evidence type="ECO:0000313" key="2">
    <source>
        <dbReference type="EMBL" id="GIH99220.1"/>
    </source>
</evidence>
<protein>
    <recommendedName>
        <fullName evidence="4">Lipoprotein</fullName>
    </recommendedName>
</protein>
<evidence type="ECO:0008006" key="4">
    <source>
        <dbReference type="Google" id="ProtNLM"/>
    </source>
</evidence>
<organism evidence="2 3">
    <name type="scientific">Planobispora takensis</name>
    <dbReference type="NCBI Taxonomy" id="1367882"/>
    <lineage>
        <taxon>Bacteria</taxon>
        <taxon>Bacillati</taxon>
        <taxon>Actinomycetota</taxon>
        <taxon>Actinomycetes</taxon>
        <taxon>Streptosporangiales</taxon>
        <taxon>Streptosporangiaceae</taxon>
        <taxon>Planobispora</taxon>
    </lineage>
</organism>
<dbReference type="EMBL" id="BOOK01000007">
    <property type="protein sequence ID" value="GIH99220.1"/>
    <property type="molecule type" value="Genomic_DNA"/>
</dbReference>
<evidence type="ECO:0000256" key="1">
    <source>
        <dbReference type="SAM" id="SignalP"/>
    </source>
</evidence>
<dbReference type="AlphaFoldDB" id="A0A8J3SUY5"/>
<keyword evidence="1" id="KW-0732">Signal</keyword>
<dbReference type="RefSeq" id="WP_203873694.1">
    <property type="nucleotide sequence ID" value="NZ_BOOK01000007.1"/>
</dbReference>
<reference evidence="2" key="1">
    <citation type="submission" date="2021-01" db="EMBL/GenBank/DDBJ databases">
        <title>Whole genome shotgun sequence of Planobispora takensis NBRC 109077.</title>
        <authorList>
            <person name="Komaki H."/>
            <person name="Tamura T."/>
        </authorList>
    </citation>
    <scope>NUCLEOTIDE SEQUENCE</scope>
    <source>
        <strain evidence="2">NBRC 109077</strain>
    </source>
</reference>
<comment type="caution">
    <text evidence="2">The sequence shown here is derived from an EMBL/GenBank/DDBJ whole genome shotgun (WGS) entry which is preliminary data.</text>
</comment>
<feature type="chain" id="PRO_5035264048" description="Lipoprotein" evidence="1">
    <location>
        <begin position="29"/>
        <end position="138"/>
    </location>
</feature>
<accession>A0A8J3SUY5</accession>
<name>A0A8J3SUY5_9ACTN</name>
<proteinExistence type="predicted"/>
<gene>
    <name evidence="2" type="ORF">Pta02_12290</name>
</gene>